<dbReference type="GO" id="GO:0046872">
    <property type="term" value="F:metal ion binding"/>
    <property type="evidence" value="ECO:0007669"/>
    <property type="project" value="UniProtKB-KW"/>
</dbReference>
<evidence type="ECO:0000259" key="3">
    <source>
        <dbReference type="PROSITE" id="PS00497"/>
    </source>
</evidence>
<evidence type="ECO:0000256" key="2">
    <source>
        <dbReference type="ARBA" id="ARBA00023008"/>
    </source>
</evidence>
<sequence length="461" mass="51301">MNQGYHQKFVQIHTTYVNGLEAHKTCMFIYWHRMFLLGYENMLRSLNTSYECITLPYWDHLSGTALQAAGSCSTIENCSPIIADFGGTAGVSKSLTVYNTSIAYTTKTTCVNQGLAGQFCGNNTGCANCILRTRSKYMGNYPADADFGSVYQQLFTYNEWVKVTAAIESGIHNSVHNALGGIMAYVQAPVDPLFYSHHALIDLLQTIYLKCQLEDEKSYVSAAKKVSDPRFWSSCAKVGGGNFSGSDSITMRVTSANDSKTFVNVWQDANNILYPFFKDLPHTYGDYIDAKDLGSYSYTYEIGGGLATMYQNCSASNKLSAGSSTLLANEKQGTVVKNAVLQRGKEPLCPTITNSTNEDGAIRRWNIAMFETAKLLGFDDWAAREQVEMITCQHHAECIGPVEDYSFLYRKNFGIEGHTRCFSIIGDLVEGIRIIGIPRWRKITRRFLPCPLRDGEVFATQ</sequence>
<evidence type="ECO:0000313" key="5">
    <source>
        <dbReference type="EMBL" id="POM63646.1"/>
    </source>
</evidence>
<feature type="domain" description="Tyrosinase copper-binding" evidence="4">
    <location>
        <begin position="191"/>
        <end position="202"/>
    </location>
</feature>
<evidence type="ECO:0000313" key="6">
    <source>
        <dbReference type="Proteomes" id="UP000237271"/>
    </source>
</evidence>
<dbReference type="AlphaFoldDB" id="A0A2P4XDL9"/>
<dbReference type="InterPro" id="IPR008922">
    <property type="entry name" value="Di-copper_centre_dom_sf"/>
</dbReference>
<keyword evidence="2" id="KW-0186">Copper</keyword>
<gene>
    <name evidence="5" type="ORF">PHPALM_20921</name>
</gene>
<dbReference type="EMBL" id="NCKW01011366">
    <property type="protein sequence ID" value="POM63646.1"/>
    <property type="molecule type" value="Genomic_DNA"/>
</dbReference>
<dbReference type="GO" id="GO:0016491">
    <property type="term" value="F:oxidoreductase activity"/>
    <property type="evidence" value="ECO:0007669"/>
    <property type="project" value="InterPro"/>
</dbReference>
<dbReference type="PRINTS" id="PR00092">
    <property type="entry name" value="TYROSINASE"/>
</dbReference>
<reference evidence="5 6" key="1">
    <citation type="journal article" date="2017" name="Genome Biol. Evol.">
        <title>Phytophthora megakarya and P. palmivora, closely related causal agents of cacao black pod rot, underwent increases in genome sizes and gene numbers by different mechanisms.</title>
        <authorList>
            <person name="Ali S.S."/>
            <person name="Shao J."/>
            <person name="Lary D.J."/>
            <person name="Kronmiller B."/>
            <person name="Shen D."/>
            <person name="Strem M.D."/>
            <person name="Amoako-Attah I."/>
            <person name="Akrofi A.Y."/>
            <person name="Begoude B.A."/>
            <person name="Ten Hoopen G.M."/>
            <person name="Coulibaly K."/>
            <person name="Kebe B.I."/>
            <person name="Melnick R.L."/>
            <person name="Guiltinan M.J."/>
            <person name="Tyler B.M."/>
            <person name="Meinhardt L.W."/>
            <person name="Bailey B.A."/>
        </authorList>
    </citation>
    <scope>NUCLEOTIDE SEQUENCE [LARGE SCALE GENOMIC DNA]</scope>
    <source>
        <strain evidence="6">sbr112.9</strain>
    </source>
</reference>
<comment type="caution">
    <text evidence="5">The sequence shown here is derived from an EMBL/GenBank/DDBJ whole genome shotgun (WGS) entry which is preliminary data.</text>
</comment>
<dbReference type="InterPro" id="IPR050316">
    <property type="entry name" value="Tyrosinase/Hemocyanin"/>
</dbReference>
<dbReference type="InterPro" id="IPR002227">
    <property type="entry name" value="Tyrosinase_Cu-bd"/>
</dbReference>
<evidence type="ECO:0000259" key="4">
    <source>
        <dbReference type="PROSITE" id="PS00498"/>
    </source>
</evidence>
<keyword evidence="1" id="KW-0479">Metal-binding</keyword>
<dbReference type="PROSITE" id="PS00498">
    <property type="entry name" value="TYROSINASE_2"/>
    <property type="match status" value="1"/>
</dbReference>
<dbReference type="PROSITE" id="PS00497">
    <property type="entry name" value="TYROSINASE_1"/>
    <property type="match status" value="1"/>
</dbReference>
<keyword evidence="6" id="KW-1185">Reference proteome</keyword>
<organism evidence="5 6">
    <name type="scientific">Phytophthora palmivora</name>
    <dbReference type="NCBI Taxonomy" id="4796"/>
    <lineage>
        <taxon>Eukaryota</taxon>
        <taxon>Sar</taxon>
        <taxon>Stramenopiles</taxon>
        <taxon>Oomycota</taxon>
        <taxon>Peronosporomycetes</taxon>
        <taxon>Peronosporales</taxon>
        <taxon>Peronosporaceae</taxon>
        <taxon>Phytophthora</taxon>
    </lineage>
</organism>
<dbReference type="Proteomes" id="UP000237271">
    <property type="component" value="Unassembled WGS sequence"/>
</dbReference>
<dbReference type="OrthoDB" id="6132182at2759"/>
<dbReference type="PANTHER" id="PTHR11474:SF126">
    <property type="entry name" value="TYROSINASE-LIKE PROTEIN TYR-1-RELATED"/>
    <property type="match status" value="1"/>
</dbReference>
<dbReference type="PANTHER" id="PTHR11474">
    <property type="entry name" value="TYROSINASE FAMILY MEMBER"/>
    <property type="match status" value="1"/>
</dbReference>
<feature type="domain" description="Tyrosinase copper-binding" evidence="3">
    <location>
        <begin position="23"/>
        <end position="40"/>
    </location>
</feature>
<dbReference type="SUPFAM" id="SSF48056">
    <property type="entry name" value="Di-copper centre-containing domain"/>
    <property type="match status" value="1"/>
</dbReference>
<dbReference type="Gene3D" id="1.10.1280.10">
    <property type="entry name" value="Di-copper center containing domain from catechol oxidase"/>
    <property type="match status" value="1"/>
</dbReference>
<name>A0A2P4XDL9_9STRA</name>
<protein>
    <recommendedName>
        <fullName evidence="3 4">Tyrosinase copper-binding domain-containing protein</fullName>
    </recommendedName>
</protein>
<proteinExistence type="predicted"/>
<accession>A0A2P4XDL9</accession>
<evidence type="ECO:0000256" key="1">
    <source>
        <dbReference type="ARBA" id="ARBA00022723"/>
    </source>
</evidence>
<dbReference type="Pfam" id="PF00264">
    <property type="entry name" value="Tyrosinase"/>
    <property type="match status" value="1"/>
</dbReference>